<accession>A0A9N8VXC5</accession>
<evidence type="ECO:0000313" key="6">
    <source>
        <dbReference type="Proteomes" id="UP000789706"/>
    </source>
</evidence>
<evidence type="ECO:0000256" key="1">
    <source>
        <dbReference type="ARBA" id="ARBA00004245"/>
    </source>
</evidence>
<evidence type="ECO:0000256" key="2">
    <source>
        <dbReference type="ARBA" id="ARBA00022490"/>
    </source>
</evidence>
<dbReference type="OrthoDB" id="120976at2759"/>
<evidence type="ECO:0000256" key="3">
    <source>
        <dbReference type="ARBA" id="ARBA00023212"/>
    </source>
</evidence>
<organism evidence="5 6">
    <name type="scientific">Diversispora eburnea</name>
    <dbReference type="NCBI Taxonomy" id="1213867"/>
    <lineage>
        <taxon>Eukaryota</taxon>
        <taxon>Fungi</taxon>
        <taxon>Fungi incertae sedis</taxon>
        <taxon>Mucoromycota</taxon>
        <taxon>Glomeromycotina</taxon>
        <taxon>Glomeromycetes</taxon>
        <taxon>Diversisporales</taxon>
        <taxon>Diversisporaceae</taxon>
        <taxon>Diversispora</taxon>
    </lineage>
</organism>
<reference evidence="5" key="1">
    <citation type="submission" date="2021-06" db="EMBL/GenBank/DDBJ databases">
        <authorList>
            <person name="Kallberg Y."/>
            <person name="Tangrot J."/>
            <person name="Rosling A."/>
        </authorList>
    </citation>
    <scope>NUCLEOTIDE SEQUENCE</scope>
    <source>
        <strain evidence="5">AZ414A</strain>
    </source>
</reference>
<keyword evidence="3" id="KW-0206">Cytoskeleton</keyword>
<dbReference type="SUPFAM" id="SSF50729">
    <property type="entry name" value="PH domain-like"/>
    <property type="match status" value="1"/>
</dbReference>
<dbReference type="SMART" id="SM00368">
    <property type="entry name" value="LRR_RI"/>
    <property type="match status" value="4"/>
</dbReference>
<comment type="caution">
    <text evidence="5">The sequence shown here is derived from an EMBL/GenBank/DDBJ whole genome shotgun (WGS) entry which is preliminary data.</text>
</comment>
<name>A0A9N8VXC5_9GLOM</name>
<dbReference type="Pfam" id="PF13516">
    <property type="entry name" value="LRR_6"/>
    <property type="match status" value="3"/>
</dbReference>
<dbReference type="Gene3D" id="3.80.10.10">
    <property type="entry name" value="Ribonuclease Inhibitor"/>
    <property type="match status" value="1"/>
</dbReference>
<feature type="domain" description="PH" evidence="4">
    <location>
        <begin position="132"/>
        <end position="261"/>
    </location>
</feature>
<keyword evidence="6" id="KW-1185">Reference proteome</keyword>
<dbReference type="AlphaFoldDB" id="A0A9N8VXC5"/>
<comment type="subcellular location">
    <subcellularLocation>
        <location evidence="1">Cytoplasm</location>
        <location evidence="1">Cytoskeleton</location>
    </subcellularLocation>
</comment>
<dbReference type="Pfam" id="PF25353">
    <property type="entry name" value="PH_2nd_LRR"/>
    <property type="match status" value="1"/>
</dbReference>
<keyword evidence="2" id="KW-0963">Cytoplasm</keyword>
<evidence type="ECO:0000313" key="5">
    <source>
        <dbReference type="EMBL" id="CAG8466156.1"/>
    </source>
</evidence>
<dbReference type="InterPro" id="IPR052410">
    <property type="entry name" value="DRC5"/>
</dbReference>
<dbReference type="EMBL" id="CAJVPK010000171">
    <property type="protein sequence ID" value="CAG8466156.1"/>
    <property type="molecule type" value="Genomic_DNA"/>
</dbReference>
<proteinExistence type="predicted"/>
<dbReference type="InterPro" id="IPR001611">
    <property type="entry name" value="Leu-rich_rpt"/>
</dbReference>
<dbReference type="PANTHER" id="PTHR24107:SF2">
    <property type="entry name" value="NLR FAMILY CARD DOMAIN CONTAINING 3"/>
    <property type="match status" value="1"/>
</dbReference>
<dbReference type="InterPro" id="IPR057334">
    <property type="entry name" value="PH_2nd_LRR"/>
</dbReference>
<dbReference type="GO" id="GO:0005856">
    <property type="term" value="C:cytoskeleton"/>
    <property type="evidence" value="ECO:0007669"/>
    <property type="project" value="UniProtKB-SubCell"/>
</dbReference>
<evidence type="ECO:0000259" key="4">
    <source>
        <dbReference type="PROSITE" id="PS50003"/>
    </source>
</evidence>
<protein>
    <submittedName>
        <fullName evidence="5">3316_t:CDS:1</fullName>
    </submittedName>
</protein>
<gene>
    <name evidence="5" type="ORF">DEBURN_LOCUS2928</name>
</gene>
<dbReference type="Proteomes" id="UP000789706">
    <property type="component" value="Unassembled WGS sequence"/>
</dbReference>
<dbReference type="SUPFAM" id="SSF52047">
    <property type="entry name" value="RNI-like"/>
    <property type="match status" value="2"/>
</dbReference>
<dbReference type="InterPro" id="IPR032675">
    <property type="entry name" value="LRR_dom_sf"/>
</dbReference>
<dbReference type="PANTHER" id="PTHR24107">
    <property type="entry name" value="YNEIN REGULATORY COMPLEX SUBUNIT 5"/>
    <property type="match status" value="1"/>
</dbReference>
<dbReference type="PROSITE" id="PS50003">
    <property type="entry name" value="PH_DOMAIN"/>
    <property type="match status" value="1"/>
</dbReference>
<dbReference type="InterPro" id="IPR001849">
    <property type="entry name" value="PH_domain"/>
</dbReference>
<sequence length="1052" mass="119226">MFTTSHLANEVYPDLQGGKVEESINQSSAFNNKDDDSLFSSKRKKIKDQQRLLLNQTGINHSNKTSLSYEEIKEKASSRTFKFCPISPCKTSSIGKLIAISSIKDVLNRPKNSRHIKMLNELNLSAPGTNEPVLFESKVTKWNSSTNKKFSNNYLVLTRKCLFHFKSPEESAKIFDGIPLCTLPPKSKDNNNLLDSSGGVPIEYIILTLATVFSITEYLTPEPTIRLDYVSSQKKQSFITIVAPDLQKHRQWLISLRSAVRNSNSIGPHLTSQQRTWLTQKLISMDDLDDLTEENEENLKLYRVLLKSFTNEKNSDGNYEKEKCLPVSLVLGKNNIYFIPINLINADEKYRMNKELSINNLVFIDEIKLKQVDIKKYQYPLLCLTNIRSDRHDDTFQLTFINNNSLTKKILTLSSLLFEIIINEIKSTIDSIIYWYPNPSYQMQILSSPTSFPSLLSPLFSPILQPTKSSSPLTSLNDFNGRNKTQMIGLERMIEAQCHAFRTSKARISFNVEYVIGTKNDDDYTNFELLAIINSLKYHPLLYEVIFRNINLSKLQIESTTTGKKMLPLAIYELLVTNPKLRKLDLTFCGITEETVIAIGDALSTGKSSLERLIISNNCITKEGAQALARGISAHGLGIKELDISSCELTHDSLMFILNALDTNNIGELESLNLSNNSCELDLNILSDILSKTVSLRTLNLRNCDKMITGLKKSIQFEDLNLTTLDIGGIPLNSKEQLRSLYSYIQSTSFSKIKYFSVDHCNLDGHVLAIILSYISSSPNYEKIRVWAGGNHITRTSDGCKEFCNAVRNDWTPVWLSLNNTIFGSNIELVENILTSFYENSVLEFLDLSHPQFNDIFRGNKSIKELILLGDAEQRWGQSLGIQLLELENNNVLERLNVKGNGINNIGAKCLSEALKSNTTLKLLNMDENEIGIEGYTSIYNVISTHENTTLQELVYPIHDMQIYIESLEEKFPSPTSRDNLFSSQSIKSNHRISIEKKKIEFKNVVGKIMLEIEEHLKNNEINTNNIKNNGEVNIMDEEDNEEIEVGHLDSD</sequence>